<sequence length="187" mass="22851">MNSYKVLNKQSFSSGEYKIVPIRMEDRYAIMQWRNEQMYHLRQNEVLTKEKQDYYFDTVVSKLFEQEKPDQILFSYLKEEECIGYGGLVHINWIDRNAEISFIMNTELEERHFEFHWNNFFKLLEEVAWKALNLHKIFTYAFDLRPKLYTIFEKQGFHKEARLREHILSHEKAYLDVVIHSKINKKL</sequence>
<dbReference type="Gene3D" id="3.40.630.30">
    <property type="match status" value="1"/>
</dbReference>
<dbReference type="STRING" id="1073325.SAMN05444483_103172"/>
<dbReference type="Pfam" id="PF13420">
    <property type="entry name" value="Acetyltransf_4"/>
    <property type="match status" value="1"/>
</dbReference>
<dbReference type="InterPro" id="IPR016181">
    <property type="entry name" value="Acyl_CoA_acyltransferase"/>
</dbReference>
<reference evidence="2" key="1">
    <citation type="submission" date="2016-11" db="EMBL/GenBank/DDBJ databases">
        <authorList>
            <person name="Varghese N."/>
            <person name="Submissions S."/>
        </authorList>
    </citation>
    <scope>NUCLEOTIDE SEQUENCE [LARGE SCALE GENOMIC DNA]</scope>
    <source>
        <strain evidence="2">DSM 24579</strain>
    </source>
</reference>
<dbReference type="Proteomes" id="UP000183945">
    <property type="component" value="Unassembled WGS sequence"/>
</dbReference>
<keyword evidence="1" id="KW-0808">Transferase</keyword>
<protein>
    <submittedName>
        <fullName evidence="1">Protein N-acetyltransferase, RimJ/RimL family</fullName>
    </submittedName>
</protein>
<accession>A0A1M5FFS1</accession>
<evidence type="ECO:0000313" key="1">
    <source>
        <dbReference type="EMBL" id="SHF90325.1"/>
    </source>
</evidence>
<dbReference type="RefSeq" id="WP_072878077.1">
    <property type="nucleotide sequence ID" value="NZ_FQVT01000003.1"/>
</dbReference>
<name>A0A1M5FFS1_SALEC</name>
<dbReference type="AlphaFoldDB" id="A0A1M5FFS1"/>
<evidence type="ECO:0000313" key="2">
    <source>
        <dbReference type="Proteomes" id="UP000183945"/>
    </source>
</evidence>
<dbReference type="EMBL" id="FQVT01000003">
    <property type="protein sequence ID" value="SHF90325.1"/>
    <property type="molecule type" value="Genomic_DNA"/>
</dbReference>
<dbReference type="GO" id="GO:0016740">
    <property type="term" value="F:transferase activity"/>
    <property type="evidence" value="ECO:0007669"/>
    <property type="project" value="UniProtKB-KW"/>
</dbReference>
<keyword evidence="2" id="KW-1185">Reference proteome</keyword>
<dbReference type="SUPFAM" id="SSF55729">
    <property type="entry name" value="Acyl-CoA N-acyltransferases (Nat)"/>
    <property type="match status" value="1"/>
</dbReference>
<dbReference type="OrthoDB" id="6290225at2"/>
<gene>
    <name evidence="1" type="ORF">SAMN05444483_103172</name>
</gene>
<proteinExistence type="predicted"/>
<organism evidence="1 2">
    <name type="scientific">Salegentibacter echinorum</name>
    <dbReference type="NCBI Taxonomy" id="1073325"/>
    <lineage>
        <taxon>Bacteria</taxon>
        <taxon>Pseudomonadati</taxon>
        <taxon>Bacteroidota</taxon>
        <taxon>Flavobacteriia</taxon>
        <taxon>Flavobacteriales</taxon>
        <taxon>Flavobacteriaceae</taxon>
        <taxon>Salegentibacter</taxon>
    </lineage>
</organism>